<comment type="caution">
    <text evidence="2">The sequence shown here is derived from an EMBL/GenBank/DDBJ whole genome shotgun (WGS) entry which is preliminary data.</text>
</comment>
<name>A0ABS5GXP5_9GAMM</name>
<evidence type="ECO:0000313" key="3">
    <source>
        <dbReference type="Proteomes" id="UP000675653"/>
    </source>
</evidence>
<feature type="chain" id="PRO_5045481893" description="Pesticin immunity protein" evidence="1">
    <location>
        <begin position="18"/>
        <end position="136"/>
    </location>
</feature>
<accession>A0ABS5GXP5</accession>
<keyword evidence="1" id="KW-0732">Signal</keyword>
<proteinExistence type="predicted"/>
<reference evidence="2 3" key="1">
    <citation type="submission" date="2021-04" db="EMBL/GenBank/DDBJ databases">
        <title>Draft Genome of Aeromonas popoffii ID682, isolated from a natural water source in Idaho.</title>
        <authorList>
            <person name="Testerman T."/>
            <person name="Graf J."/>
        </authorList>
    </citation>
    <scope>NUCLEOTIDE SEQUENCE [LARGE SCALE GENOMIC DNA]</scope>
    <source>
        <strain evidence="2 3">ID682</strain>
    </source>
</reference>
<keyword evidence="3" id="KW-1185">Reference proteome</keyword>
<evidence type="ECO:0008006" key="4">
    <source>
        <dbReference type="Google" id="ProtNLM"/>
    </source>
</evidence>
<evidence type="ECO:0000313" key="2">
    <source>
        <dbReference type="EMBL" id="MBR7631604.1"/>
    </source>
</evidence>
<protein>
    <recommendedName>
        <fullName evidence="4">Pesticin immunity protein</fullName>
    </recommendedName>
</protein>
<feature type="signal peptide" evidence="1">
    <location>
        <begin position="1"/>
        <end position="17"/>
    </location>
</feature>
<gene>
    <name evidence="2" type="ORF">KAT72_22140</name>
</gene>
<organism evidence="2 3">
    <name type="scientific">Aeromonas popoffii</name>
    <dbReference type="NCBI Taxonomy" id="70856"/>
    <lineage>
        <taxon>Bacteria</taxon>
        <taxon>Pseudomonadati</taxon>
        <taxon>Pseudomonadota</taxon>
        <taxon>Gammaproteobacteria</taxon>
        <taxon>Aeromonadales</taxon>
        <taxon>Aeromonadaceae</taxon>
        <taxon>Aeromonas</taxon>
    </lineage>
</organism>
<dbReference type="RefSeq" id="WP_212514951.1">
    <property type="nucleotide sequence ID" value="NZ_CAWQDX010000020.1"/>
</dbReference>
<evidence type="ECO:0000256" key="1">
    <source>
        <dbReference type="SAM" id="SignalP"/>
    </source>
</evidence>
<sequence length="136" mass="15427">MKFLVIISMFLSFFVSAKQNTFSQLELQGVYEHLNISTFRSSLMPKRTKDKIYLSQMGLSDPIFFKNGFLIETDDWAYTFTVIEKKDKNRDGILDYTLCFSDKSKVGTYSSMQAILISPLGTDGQLIALAFTVDGC</sequence>
<dbReference type="Proteomes" id="UP000675653">
    <property type="component" value="Unassembled WGS sequence"/>
</dbReference>
<dbReference type="EMBL" id="JAGRZL010000116">
    <property type="protein sequence ID" value="MBR7631604.1"/>
    <property type="molecule type" value="Genomic_DNA"/>
</dbReference>